<dbReference type="GO" id="GO:0042773">
    <property type="term" value="P:ATP synthesis coupled electron transport"/>
    <property type="evidence" value="ECO:0007669"/>
    <property type="project" value="InterPro"/>
</dbReference>
<feature type="transmembrane region" description="Helical" evidence="6">
    <location>
        <begin position="406"/>
        <end position="427"/>
    </location>
</feature>
<dbReference type="InterPro" id="IPR001750">
    <property type="entry name" value="ND/Mrp_TM"/>
</dbReference>
<evidence type="ECO:0000256" key="5">
    <source>
        <dbReference type="RuleBase" id="RU000320"/>
    </source>
</evidence>
<feature type="transmembrane region" description="Helical" evidence="6">
    <location>
        <begin position="374"/>
        <end position="400"/>
    </location>
</feature>
<dbReference type="Pfam" id="PF00662">
    <property type="entry name" value="Proton_antipo_N"/>
    <property type="match status" value="1"/>
</dbReference>
<keyword evidence="3 6" id="KW-1133">Transmembrane helix</keyword>
<protein>
    <submittedName>
        <fullName evidence="9">NADH-quinone oxidoreductase subunit L</fullName>
    </submittedName>
</protein>
<sequence length="737" mass="78142">MLLPLLQAAAEAASASAPAAHPLAGTVAEYVWLLPLLPLLGFVINGALSIFPAYHVGPEDPSHDPEAGHTDMAHEEAYDAETATFHSRWNGLSSFVGPAVVGVAFVLAVMMFLAMRGAGSALGTAGPFTRTYGSWMPAGDLRIEWGFQLDQLSMLMTLIITGVGFLIHLFSIGYMRTDPGYSRYFAYLNLFVCFMLILVLGASYPVLFVGWEGVGLCSYLLIGFWFSDEANANAGKKAFIVNRIGDFGFLVAMFLLWANLGALDYAGVNAAAGTLAANGAVITAICLFLFLGCAGKSAQLPLYIWLPDAMAGPTPVSALIHAATMVTAGVYLIARSGVLFALAPFASLLVALTGALTALFAATIGLRQWDIKKVLAYSTVSQLGYMFVAAGVGAYSAAVFHLATHAFFKALLFLGAGSVIYALHEAYHHTHREEDAQDMRNMGGLRRFMPVTFALMWAATLAISGVPPFSGFFSKDQILGSVFAAAQHSAIAELSIAGIPGSAILYAIYVLGLITALLTAIYMTRMMLYTFHGANRTGEDERHHLHEAPWIMTGPLLVLGVLTVFGGWLNIPAILGWMGGVGALDRWLAPVVGRASEALAGGEAAHLSHSTEYALIGAAVAVGAVGILFAAMRYRAPLRPKREAEAAVGFGDAVEHAYYVNEGIDRLIIEPTVAISRKVLWRGLDVGLIDGVLVNGSALLMRGVAWAGARIQTGNVGNYAWIIAVGALVVIGAVAFR</sequence>
<gene>
    <name evidence="9" type="primary">nuoL-1</name>
    <name evidence="9" type="ORF">rosag_37680</name>
</gene>
<dbReference type="EMBL" id="BRXS01000006">
    <property type="protein sequence ID" value="GLC27255.1"/>
    <property type="molecule type" value="Genomic_DNA"/>
</dbReference>
<feature type="domain" description="NADH:quinone oxidoreductase/Mrp antiporter transmembrane" evidence="7">
    <location>
        <begin position="207"/>
        <end position="491"/>
    </location>
</feature>
<comment type="caution">
    <text evidence="9">The sequence shown here is derived from an EMBL/GenBank/DDBJ whole genome shotgun (WGS) entry which is preliminary data.</text>
</comment>
<feature type="transmembrane region" description="Helical" evidence="6">
    <location>
        <begin position="613"/>
        <end position="632"/>
    </location>
</feature>
<proteinExistence type="predicted"/>
<dbReference type="PRINTS" id="PR01435">
    <property type="entry name" value="NPOXDRDTASE5"/>
</dbReference>
<keyword evidence="4 6" id="KW-0472">Membrane</keyword>
<feature type="transmembrane region" description="Helical" evidence="6">
    <location>
        <begin position="340"/>
        <end position="362"/>
    </location>
</feature>
<keyword evidence="2 5" id="KW-0812">Transmembrane</keyword>
<feature type="transmembrane region" description="Helical" evidence="6">
    <location>
        <begin position="31"/>
        <end position="54"/>
    </location>
</feature>
<dbReference type="NCBIfam" id="NF005141">
    <property type="entry name" value="PRK06590.1"/>
    <property type="match status" value="1"/>
</dbReference>
<feature type="transmembrane region" description="Helical" evidence="6">
    <location>
        <begin position="719"/>
        <end position="736"/>
    </location>
</feature>
<dbReference type="AlphaFoldDB" id="A0AA37QIQ7"/>
<dbReference type="PANTHER" id="PTHR42829">
    <property type="entry name" value="NADH-UBIQUINONE OXIDOREDUCTASE CHAIN 5"/>
    <property type="match status" value="1"/>
</dbReference>
<dbReference type="PRINTS" id="PR01434">
    <property type="entry name" value="NADHDHGNASE5"/>
</dbReference>
<reference evidence="9" key="1">
    <citation type="submission" date="2022-08" db="EMBL/GenBank/DDBJ databases">
        <title>Draft genome sequencing of Roseisolibacter agri AW1220.</title>
        <authorList>
            <person name="Tobiishi Y."/>
            <person name="Tonouchi A."/>
        </authorList>
    </citation>
    <scope>NUCLEOTIDE SEQUENCE</scope>
    <source>
        <strain evidence="9">AW1220</strain>
    </source>
</reference>
<dbReference type="NCBIfam" id="TIGR01974">
    <property type="entry name" value="NDH_I_L"/>
    <property type="match status" value="1"/>
</dbReference>
<dbReference type="GO" id="GO:0016020">
    <property type="term" value="C:membrane"/>
    <property type="evidence" value="ECO:0007669"/>
    <property type="project" value="UniProtKB-SubCell"/>
</dbReference>
<dbReference type="Gene3D" id="1.20.5.2700">
    <property type="match status" value="1"/>
</dbReference>
<evidence type="ECO:0000259" key="8">
    <source>
        <dbReference type="Pfam" id="PF00662"/>
    </source>
</evidence>
<evidence type="ECO:0000256" key="1">
    <source>
        <dbReference type="ARBA" id="ARBA00004127"/>
    </source>
</evidence>
<accession>A0AA37QIQ7</accession>
<organism evidence="9 10">
    <name type="scientific">Roseisolibacter agri</name>
    <dbReference type="NCBI Taxonomy" id="2014610"/>
    <lineage>
        <taxon>Bacteria</taxon>
        <taxon>Pseudomonadati</taxon>
        <taxon>Gemmatimonadota</taxon>
        <taxon>Gemmatimonadia</taxon>
        <taxon>Gemmatimonadales</taxon>
        <taxon>Gemmatimonadaceae</taxon>
        <taxon>Roseisolibacter</taxon>
    </lineage>
</organism>
<dbReference type="Proteomes" id="UP001161325">
    <property type="component" value="Unassembled WGS sequence"/>
</dbReference>
<feature type="transmembrane region" description="Helical" evidence="6">
    <location>
        <begin position="152"/>
        <end position="172"/>
    </location>
</feature>
<dbReference type="GO" id="GO:0003954">
    <property type="term" value="F:NADH dehydrogenase activity"/>
    <property type="evidence" value="ECO:0007669"/>
    <property type="project" value="TreeGrafter"/>
</dbReference>
<feature type="transmembrane region" description="Helical" evidence="6">
    <location>
        <begin position="184"/>
        <end position="202"/>
    </location>
</feature>
<dbReference type="RefSeq" id="WP_284351699.1">
    <property type="nucleotide sequence ID" value="NZ_BRXS01000006.1"/>
</dbReference>
<feature type="transmembrane region" description="Helical" evidence="6">
    <location>
        <begin position="448"/>
        <end position="466"/>
    </location>
</feature>
<evidence type="ECO:0000313" key="10">
    <source>
        <dbReference type="Proteomes" id="UP001161325"/>
    </source>
</evidence>
<dbReference type="InterPro" id="IPR003945">
    <property type="entry name" value="NU5C-like"/>
</dbReference>
<evidence type="ECO:0000313" key="9">
    <source>
        <dbReference type="EMBL" id="GLC27255.1"/>
    </source>
</evidence>
<feature type="transmembrane region" description="Helical" evidence="6">
    <location>
        <begin position="503"/>
        <end position="523"/>
    </location>
</feature>
<name>A0AA37QIQ7_9BACT</name>
<feature type="domain" description="NADH-Ubiquinone oxidoreductase (complex I) chain 5 N-terminal" evidence="8">
    <location>
        <begin position="135"/>
        <end position="185"/>
    </location>
</feature>
<feature type="transmembrane region" description="Helical" evidence="6">
    <location>
        <begin position="208"/>
        <end position="226"/>
    </location>
</feature>
<dbReference type="InterPro" id="IPR018393">
    <property type="entry name" value="NADHpl_OxRdtase_5_subgr"/>
</dbReference>
<dbReference type="InterPro" id="IPR001516">
    <property type="entry name" value="Proton_antipo_N"/>
</dbReference>
<evidence type="ECO:0000259" key="7">
    <source>
        <dbReference type="Pfam" id="PF00361"/>
    </source>
</evidence>
<evidence type="ECO:0000256" key="4">
    <source>
        <dbReference type="ARBA" id="ARBA00023136"/>
    </source>
</evidence>
<dbReference type="PANTHER" id="PTHR42829:SF2">
    <property type="entry name" value="NADH-UBIQUINONE OXIDOREDUCTASE CHAIN 5"/>
    <property type="match status" value="1"/>
</dbReference>
<dbReference type="GO" id="GO:0008137">
    <property type="term" value="F:NADH dehydrogenase (ubiquinone) activity"/>
    <property type="evidence" value="ECO:0007669"/>
    <property type="project" value="InterPro"/>
</dbReference>
<evidence type="ECO:0000256" key="6">
    <source>
        <dbReference type="SAM" id="Phobius"/>
    </source>
</evidence>
<feature type="transmembrane region" description="Helical" evidence="6">
    <location>
        <begin position="556"/>
        <end position="578"/>
    </location>
</feature>
<feature type="transmembrane region" description="Helical" evidence="6">
    <location>
        <begin position="270"/>
        <end position="295"/>
    </location>
</feature>
<evidence type="ECO:0000256" key="3">
    <source>
        <dbReference type="ARBA" id="ARBA00022989"/>
    </source>
</evidence>
<feature type="transmembrane region" description="Helical" evidence="6">
    <location>
        <begin position="95"/>
        <end position="115"/>
    </location>
</feature>
<comment type="subcellular location">
    <subcellularLocation>
        <location evidence="1">Endomembrane system</location>
        <topology evidence="1">Multi-pass membrane protein</topology>
    </subcellularLocation>
    <subcellularLocation>
        <location evidence="5">Membrane</location>
        <topology evidence="5">Multi-pass membrane protein</topology>
    </subcellularLocation>
</comment>
<keyword evidence="10" id="KW-1185">Reference proteome</keyword>
<feature type="transmembrane region" description="Helical" evidence="6">
    <location>
        <begin position="238"/>
        <end position="258"/>
    </location>
</feature>
<dbReference type="GO" id="GO:0012505">
    <property type="term" value="C:endomembrane system"/>
    <property type="evidence" value="ECO:0007669"/>
    <property type="project" value="UniProtKB-SubCell"/>
</dbReference>
<evidence type="ECO:0000256" key="2">
    <source>
        <dbReference type="ARBA" id="ARBA00022692"/>
    </source>
</evidence>
<dbReference type="GO" id="GO:0015990">
    <property type="term" value="P:electron transport coupled proton transport"/>
    <property type="evidence" value="ECO:0007669"/>
    <property type="project" value="TreeGrafter"/>
</dbReference>
<dbReference type="Pfam" id="PF00361">
    <property type="entry name" value="Proton_antipo_M"/>
    <property type="match status" value="1"/>
</dbReference>